<comment type="caution">
    <text evidence="6">The sequence shown here is derived from an EMBL/GenBank/DDBJ whole genome shotgun (WGS) entry which is preliminary data.</text>
</comment>
<evidence type="ECO:0000256" key="1">
    <source>
        <dbReference type="ARBA" id="ARBA00004141"/>
    </source>
</evidence>
<dbReference type="Proteomes" id="UP000288716">
    <property type="component" value="Unassembled WGS sequence"/>
</dbReference>
<comment type="subcellular location">
    <subcellularLocation>
        <location evidence="1">Membrane</location>
        <topology evidence="1">Multi-pass membrane protein</topology>
    </subcellularLocation>
</comment>
<evidence type="ECO:0000256" key="5">
    <source>
        <dbReference type="SAM" id="Phobius"/>
    </source>
</evidence>
<dbReference type="EMBL" id="NCKV01003424">
    <property type="protein sequence ID" value="RWS25740.1"/>
    <property type="molecule type" value="Genomic_DNA"/>
</dbReference>
<organism evidence="6 7">
    <name type="scientific">Leptotrombidium deliense</name>
    <dbReference type="NCBI Taxonomy" id="299467"/>
    <lineage>
        <taxon>Eukaryota</taxon>
        <taxon>Metazoa</taxon>
        <taxon>Ecdysozoa</taxon>
        <taxon>Arthropoda</taxon>
        <taxon>Chelicerata</taxon>
        <taxon>Arachnida</taxon>
        <taxon>Acari</taxon>
        <taxon>Acariformes</taxon>
        <taxon>Trombidiformes</taxon>
        <taxon>Prostigmata</taxon>
        <taxon>Anystina</taxon>
        <taxon>Parasitengona</taxon>
        <taxon>Trombiculoidea</taxon>
        <taxon>Trombiculidae</taxon>
        <taxon>Leptotrombidium</taxon>
    </lineage>
</organism>
<accession>A0A443SDZ0</accession>
<keyword evidence="7" id="KW-1185">Reference proteome</keyword>
<evidence type="ECO:0000256" key="3">
    <source>
        <dbReference type="ARBA" id="ARBA00022989"/>
    </source>
</evidence>
<dbReference type="InterPro" id="IPR045014">
    <property type="entry name" value="TM41A/B"/>
</dbReference>
<evidence type="ECO:0000256" key="4">
    <source>
        <dbReference type="ARBA" id="ARBA00023136"/>
    </source>
</evidence>
<keyword evidence="2 5" id="KW-0812">Transmembrane</keyword>
<protein>
    <submittedName>
        <fullName evidence="6">Uncharacterized protein</fullName>
    </submittedName>
</protein>
<dbReference type="STRING" id="299467.A0A443SDZ0"/>
<keyword evidence="3 5" id="KW-1133">Transmembrane helix</keyword>
<feature type="non-terminal residue" evidence="6">
    <location>
        <position position="1"/>
    </location>
</feature>
<dbReference type="PANTHER" id="PTHR43220:SF21">
    <property type="entry name" value="TRANSMEMBRANE PROTEIN 41A"/>
    <property type="match status" value="1"/>
</dbReference>
<dbReference type="OrthoDB" id="3364966at2759"/>
<name>A0A443SDZ0_9ACAR</name>
<evidence type="ECO:0000313" key="7">
    <source>
        <dbReference type="Proteomes" id="UP000288716"/>
    </source>
</evidence>
<evidence type="ECO:0000256" key="2">
    <source>
        <dbReference type="ARBA" id="ARBA00022692"/>
    </source>
</evidence>
<dbReference type="VEuPathDB" id="VectorBase:LDEU006302"/>
<reference evidence="6 7" key="1">
    <citation type="journal article" date="2018" name="Gigascience">
        <title>Genomes of trombidid mites reveal novel predicted allergens and laterally-transferred genes associated with secondary metabolism.</title>
        <authorList>
            <person name="Dong X."/>
            <person name="Chaisiri K."/>
            <person name="Xia D."/>
            <person name="Armstrong S.D."/>
            <person name="Fang Y."/>
            <person name="Donnelly M.J."/>
            <person name="Kadowaki T."/>
            <person name="McGarry J.W."/>
            <person name="Darby A.C."/>
            <person name="Makepeace B.L."/>
        </authorList>
    </citation>
    <scope>NUCLEOTIDE SEQUENCE [LARGE SCALE GENOMIC DNA]</scope>
    <source>
        <strain evidence="6">UoL-UT</strain>
    </source>
</reference>
<feature type="transmembrane region" description="Helical" evidence="5">
    <location>
        <begin position="38"/>
        <end position="65"/>
    </location>
</feature>
<proteinExistence type="predicted"/>
<dbReference type="AlphaFoldDB" id="A0A443SDZ0"/>
<sequence>RESQESVSEDILLFSHKLADLKKTSDSFKKYYETNPSYVVLLFCSLFIFKQTFAIPGSAVLVSTFEINFIASGKKLRISNDTV</sequence>
<dbReference type="PANTHER" id="PTHR43220">
    <property type="match status" value="1"/>
</dbReference>
<evidence type="ECO:0000313" key="6">
    <source>
        <dbReference type="EMBL" id="RWS25740.1"/>
    </source>
</evidence>
<gene>
    <name evidence="6" type="ORF">B4U80_09401</name>
</gene>
<keyword evidence="4 5" id="KW-0472">Membrane</keyword>
<dbReference type="GO" id="GO:0016020">
    <property type="term" value="C:membrane"/>
    <property type="evidence" value="ECO:0007669"/>
    <property type="project" value="UniProtKB-SubCell"/>
</dbReference>